<dbReference type="AlphaFoldDB" id="A0A9X6X586"/>
<evidence type="ECO:0000313" key="1">
    <source>
        <dbReference type="EMBL" id="PFK27798.1"/>
    </source>
</evidence>
<organism evidence="1 2">
    <name type="scientific">Bacillus cereus</name>
    <dbReference type="NCBI Taxonomy" id="1396"/>
    <lineage>
        <taxon>Bacteria</taxon>
        <taxon>Bacillati</taxon>
        <taxon>Bacillota</taxon>
        <taxon>Bacilli</taxon>
        <taxon>Bacillales</taxon>
        <taxon>Bacillaceae</taxon>
        <taxon>Bacillus</taxon>
        <taxon>Bacillus cereus group</taxon>
    </lineage>
</organism>
<evidence type="ECO:0000313" key="2">
    <source>
        <dbReference type="Proteomes" id="UP000224413"/>
    </source>
</evidence>
<accession>A0A9X6X586</accession>
<name>A0A9X6X586_BACCE</name>
<dbReference type="Proteomes" id="UP000224413">
    <property type="component" value="Unassembled WGS sequence"/>
</dbReference>
<dbReference type="EMBL" id="NUWJ01000016">
    <property type="protein sequence ID" value="PFK27798.1"/>
    <property type="molecule type" value="Genomic_DNA"/>
</dbReference>
<sequence length="71" mass="7792">MAHIGPTAQDFHATFGLNGEDGTRSTDLHVVALAAIQGLNEKVEKLKYENAQFHTNLAYLEARLSVHKSKS</sequence>
<reference evidence="1 2" key="1">
    <citation type="submission" date="2017-09" db="EMBL/GenBank/DDBJ databases">
        <title>Large-scale bioinformatics analysis of Bacillus genomes uncovers conserved roles of natural products in bacterial physiology.</title>
        <authorList>
            <consortium name="Agbiome Team Llc"/>
            <person name="Bleich R.M."/>
            <person name="Grubbs K.J."/>
            <person name="Santa Maria K.C."/>
            <person name="Allen S.E."/>
            <person name="Farag S."/>
            <person name="Shank E.A."/>
            <person name="Bowers A."/>
        </authorList>
    </citation>
    <scope>NUCLEOTIDE SEQUENCE [LARGE SCALE GENOMIC DNA]</scope>
    <source>
        <strain evidence="1 2">AFS083741</strain>
    </source>
</reference>
<proteinExistence type="predicted"/>
<gene>
    <name evidence="1" type="ORF">COI98_01360</name>
</gene>
<comment type="caution">
    <text evidence="1">The sequence shown here is derived from an EMBL/GenBank/DDBJ whole genome shotgun (WGS) entry which is preliminary data.</text>
</comment>
<protein>
    <submittedName>
        <fullName evidence="1">Uncharacterized protein</fullName>
    </submittedName>
</protein>